<dbReference type="RefSeq" id="WP_123667096.1">
    <property type="nucleotide sequence ID" value="NZ_RJKE01000001.1"/>
</dbReference>
<gene>
    <name evidence="3" type="ORF">EDD29_5509</name>
</gene>
<dbReference type="Proteomes" id="UP000272400">
    <property type="component" value="Unassembled WGS sequence"/>
</dbReference>
<evidence type="ECO:0000313" key="4">
    <source>
        <dbReference type="Proteomes" id="UP000272400"/>
    </source>
</evidence>
<proteinExistence type="predicted"/>
<reference evidence="3 4" key="1">
    <citation type="submission" date="2018-11" db="EMBL/GenBank/DDBJ databases">
        <title>Sequencing the genomes of 1000 actinobacteria strains.</title>
        <authorList>
            <person name="Klenk H.-P."/>
        </authorList>
    </citation>
    <scope>NUCLEOTIDE SEQUENCE [LARGE SCALE GENOMIC DNA]</scope>
    <source>
        <strain evidence="3 4">DSM 44254</strain>
    </source>
</reference>
<comment type="caution">
    <text evidence="3">The sequence shown here is derived from an EMBL/GenBank/DDBJ whole genome shotgun (WGS) entry which is preliminary data.</text>
</comment>
<dbReference type="AlphaFoldDB" id="A0A3N1D2X2"/>
<protein>
    <recommendedName>
        <fullName evidence="2">Rad50/SbcC-type AAA domain-containing protein</fullName>
    </recommendedName>
</protein>
<feature type="coiled-coil region" evidence="1">
    <location>
        <begin position="190"/>
        <end position="253"/>
    </location>
</feature>
<dbReference type="GO" id="GO:0016887">
    <property type="term" value="F:ATP hydrolysis activity"/>
    <property type="evidence" value="ECO:0007669"/>
    <property type="project" value="InterPro"/>
</dbReference>
<dbReference type="Gene3D" id="3.40.50.300">
    <property type="entry name" value="P-loop containing nucleotide triphosphate hydrolases"/>
    <property type="match status" value="1"/>
</dbReference>
<feature type="domain" description="Rad50/SbcC-type AAA" evidence="2">
    <location>
        <begin position="22"/>
        <end position="57"/>
    </location>
</feature>
<name>A0A3N1D2X2_9ACTN</name>
<organism evidence="3 4">
    <name type="scientific">Actinocorallia herbida</name>
    <dbReference type="NCBI Taxonomy" id="58109"/>
    <lineage>
        <taxon>Bacteria</taxon>
        <taxon>Bacillati</taxon>
        <taxon>Actinomycetota</taxon>
        <taxon>Actinomycetes</taxon>
        <taxon>Streptosporangiales</taxon>
        <taxon>Thermomonosporaceae</taxon>
        <taxon>Actinocorallia</taxon>
    </lineage>
</organism>
<evidence type="ECO:0000259" key="2">
    <source>
        <dbReference type="Pfam" id="PF13476"/>
    </source>
</evidence>
<evidence type="ECO:0000256" key="1">
    <source>
        <dbReference type="SAM" id="Coils"/>
    </source>
</evidence>
<dbReference type="InterPro" id="IPR038729">
    <property type="entry name" value="Rad50/SbcC_AAA"/>
</dbReference>
<sequence>MTTRFRIETIQLETTNGPVQYVFSADLTVLAGPSGAGKTTLLELIKFGFGGTATLAEVAELHVESVGLLVRIGDHRLRLTRSLDRAKRKTVRVFDVIDQQQLPDHHVGAGQPSLNSLLLNCFGLPDDLRAAASGNSTRPGNRITFNDIFTYLYIPQSQINRDIAYSRETVREPKRRAVFELLFDLVSPDLLKLRSEINALKGEIADAEARRDTVVQFLRDSGTRSRDDALGAQNAAEQTLTRTQSRLEELRDAIDPVLDRETQTLRDLLTEAERGLADSRAAAIDLARRQAHNNAERTRVQTDLGRLNRMRDAGERLADIEFTVCPRCMQSIKKRTVPAGSCRLCLQSDPVSTPTEHDHYEVRQLTEQLSEMSMQERILSEQHAVVLRLSEERERLISYLTKTLEERTSLRVSPRLQAFTDLSSQAAAAAANKERWEAVLRQWDSVADLEAAADQLRVARENSKSRLNAATRELDERRAEVIEQVSVEFDKAVRDIAIPTITQASIDPENYLPVINGTVFSSKSQLAGGVTTATQIAYWCSLLAVAVRRNDTLYPAFLIIDSPRLALNTATNVAAAMYRRLTTQADARPGKLQFIIADNELPDTYRGNQAQIDFDYDHPTVSTIEHPGPAQVARIATGELEDI</sequence>
<accession>A0A3N1D2X2</accession>
<dbReference type="InterPro" id="IPR027417">
    <property type="entry name" value="P-loop_NTPase"/>
</dbReference>
<evidence type="ECO:0000313" key="3">
    <source>
        <dbReference type="EMBL" id="ROO87862.1"/>
    </source>
</evidence>
<dbReference type="SUPFAM" id="SSF52540">
    <property type="entry name" value="P-loop containing nucleoside triphosphate hydrolases"/>
    <property type="match status" value="1"/>
</dbReference>
<feature type="coiled-coil region" evidence="1">
    <location>
        <begin position="446"/>
        <end position="480"/>
    </location>
</feature>
<dbReference type="OrthoDB" id="580980at2"/>
<dbReference type="EMBL" id="RJKE01000001">
    <property type="protein sequence ID" value="ROO87862.1"/>
    <property type="molecule type" value="Genomic_DNA"/>
</dbReference>
<keyword evidence="1" id="KW-0175">Coiled coil</keyword>
<dbReference type="GO" id="GO:0006302">
    <property type="term" value="P:double-strand break repair"/>
    <property type="evidence" value="ECO:0007669"/>
    <property type="project" value="InterPro"/>
</dbReference>
<keyword evidence="4" id="KW-1185">Reference proteome</keyword>
<dbReference type="Pfam" id="PF13476">
    <property type="entry name" value="AAA_23"/>
    <property type="match status" value="1"/>
</dbReference>